<dbReference type="Gene3D" id="3.30.700.10">
    <property type="entry name" value="Glycoprotein, Type 4 Pilin"/>
    <property type="match status" value="1"/>
</dbReference>
<keyword evidence="3 6" id="KW-0812">Transmembrane</keyword>
<dbReference type="InterPro" id="IPR045584">
    <property type="entry name" value="Pilin-like"/>
</dbReference>
<dbReference type="PROSITE" id="PS00409">
    <property type="entry name" value="PROKAR_NTER_METHYL"/>
    <property type="match status" value="1"/>
</dbReference>
<keyword evidence="5 6" id="KW-0472">Membrane</keyword>
<dbReference type="SUPFAM" id="SSF54523">
    <property type="entry name" value="Pili subunits"/>
    <property type="match status" value="1"/>
</dbReference>
<dbReference type="GO" id="GO:0015627">
    <property type="term" value="C:type II protein secretion system complex"/>
    <property type="evidence" value="ECO:0007669"/>
    <property type="project" value="InterPro"/>
</dbReference>
<protein>
    <submittedName>
        <fullName evidence="7">Prepilin-type N-terminal cleavage/methylation domain-containing protein</fullName>
    </submittedName>
</protein>
<dbReference type="PRINTS" id="PR00813">
    <property type="entry name" value="BCTERIALGSPG"/>
</dbReference>
<evidence type="ECO:0000256" key="1">
    <source>
        <dbReference type="ARBA" id="ARBA00004167"/>
    </source>
</evidence>
<dbReference type="PANTHER" id="PTHR30093:SF44">
    <property type="entry name" value="TYPE II SECRETION SYSTEM CORE PROTEIN G"/>
    <property type="match status" value="1"/>
</dbReference>
<evidence type="ECO:0000256" key="3">
    <source>
        <dbReference type="ARBA" id="ARBA00022692"/>
    </source>
</evidence>
<reference evidence="7" key="1">
    <citation type="journal article" date="2020" name="mSystems">
        <title>Genome- and Community-Level Interaction Insights into Carbon Utilization and Element Cycling Functions of Hydrothermarchaeota in Hydrothermal Sediment.</title>
        <authorList>
            <person name="Zhou Z."/>
            <person name="Liu Y."/>
            <person name="Xu W."/>
            <person name="Pan J."/>
            <person name="Luo Z.H."/>
            <person name="Li M."/>
        </authorList>
    </citation>
    <scope>NUCLEOTIDE SEQUENCE [LARGE SCALE GENOMIC DNA]</scope>
    <source>
        <strain evidence="7">SpSt-780</strain>
    </source>
</reference>
<dbReference type="NCBIfam" id="TIGR02532">
    <property type="entry name" value="IV_pilin_GFxxxE"/>
    <property type="match status" value="1"/>
</dbReference>
<comment type="caution">
    <text evidence="7">The sequence shown here is derived from an EMBL/GenBank/DDBJ whole genome shotgun (WGS) entry which is preliminary data.</text>
</comment>
<gene>
    <name evidence="7" type="ORF">ENV67_05095</name>
</gene>
<evidence type="ECO:0000313" key="7">
    <source>
        <dbReference type="EMBL" id="HGW91900.1"/>
    </source>
</evidence>
<dbReference type="InterPro" id="IPR000983">
    <property type="entry name" value="Bac_GSPG_pilin"/>
</dbReference>
<evidence type="ECO:0000256" key="2">
    <source>
        <dbReference type="ARBA" id="ARBA00022481"/>
    </source>
</evidence>
<proteinExistence type="predicted"/>
<keyword evidence="4 6" id="KW-1133">Transmembrane helix</keyword>
<sequence length="131" mass="14998">MNRGFTLIELLIVVVIIGIIVSIAIPNFIRVSEKAKEASLMSNMHTIQVQVELYWINNEHYPANASIITYPPNFKNPWNPQDVPLQDESAPDIRGVVEYKVNETFDYYWITGINGRLKPLDLVLTPGKHMF</sequence>
<evidence type="ECO:0000256" key="5">
    <source>
        <dbReference type="ARBA" id="ARBA00023136"/>
    </source>
</evidence>
<comment type="subcellular location">
    <subcellularLocation>
        <location evidence="1">Membrane</location>
        <topology evidence="1">Single-pass membrane protein</topology>
    </subcellularLocation>
</comment>
<dbReference type="EMBL" id="DTHG01000065">
    <property type="protein sequence ID" value="HGW91900.1"/>
    <property type="molecule type" value="Genomic_DNA"/>
</dbReference>
<dbReference type="PANTHER" id="PTHR30093">
    <property type="entry name" value="GENERAL SECRETION PATHWAY PROTEIN G"/>
    <property type="match status" value="1"/>
</dbReference>
<name>A0A7C4YCW9_UNCW3</name>
<dbReference type="AlphaFoldDB" id="A0A7C4YCW9"/>
<evidence type="ECO:0000256" key="4">
    <source>
        <dbReference type="ARBA" id="ARBA00022989"/>
    </source>
</evidence>
<organism evidence="7">
    <name type="scientific">candidate division WOR-3 bacterium</name>
    <dbReference type="NCBI Taxonomy" id="2052148"/>
    <lineage>
        <taxon>Bacteria</taxon>
        <taxon>Bacteria division WOR-3</taxon>
    </lineage>
</organism>
<evidence type="ECO:0000256" key="6">
    <source>
        <dbReference type="SAM" id="Phobius"/>
    </source>
</evidence>
<feature type="transmembrane region" description="Helical" evidence="6">
    <location>
        <begin position="6"/>
        <end position="29"/>
    </location>
</feature>
<dbReference type="Pfam" id="PF07963">
    <property type="entry name" value="N_methyl"/>
    <property type="match status" value="1"/>
</dbReference>
<dbReference type="InterPro" id="IPR012902">
    <property type="entry name" value="N_methyl_site"/>
</dbReference>
<accession>A0A7C4YCW9</accession>
<dbReference type="GO" id="GO:0015628">
    <property type="term" value="P:protein secretion by the type II secretion system"/>
    <property type="evidence" value="ECO:0007669"/>
    <property type="project" value="InterPro"/>
</dbReference>
<dbReference type="GO" id="GO:0016020">
    <property type="term" value="C:membrane"/>
    <property type="evidence" value="ECO:0007669"/>
    <property type="project" value="UniProtKB-SubCell"/>
</dbReference>
<keyword evidence="2" id="KW-0488">Methylation</keyword>